<evidence type="ECO:0000313" key="4">
    <source>
        <dbReference type="Proteomes" id="UP000666240"/>
    </source>
</evidence>
<feature type="transmembrane region" description="Helical" evidence="1">
    <location>
        <begin position="39"/>
        <end position="63"/>
    </location>
</feature>
<keyword evidence="4" id="KW-1185">Reference proteome</keyword>
<feature type="transmembrane region" description="Helical" evidence="1">
    <location>
        <begin position="121"/>
        <end position="138"/>
    </location>
</feature>
<evidence type="ECO:0000313" key="3">
    <source>
        <dbReference type="EMBL" id="MBP0441013.1"/>
    </source>
</evidence>
<feature type="transmembrane region" description="Helical" evidence="1">
    <location>
        <begin position="186"/>
        <end position="204"/>
    </location>
</feature>
<evidence type="ECO:0000256" key="2">
    <source>
        <dbReference type="SAM" id="SignalP"/>
    </source>
</evidence>
<accession>A0A8J7R4H6</accession>
<gene>
    <name evidence="3" type="ORF">J5Y06_20390</name>
</gene>
<dbReference type="InterPro" id="IPR007038">
    <property type="entry name" value="HupE_UreJ"/>
</dbReference>
<feature type="transmembrane region" description="Helical" evidence="1">
    <location>
        <begin position="70"/>
        <end position="89"/>
    </location>
</feature>
<dbReference type="EMBL" id="JAGIYY010000010">
    <property type="protein sequence ID" value="MBP0441013.1"/>
    <property type="molecule type" value="Genomic_DNA"/>
</dbReference>
<dbReference type="Pfam" id="PF04955">
    <property type="entry name" value="HupE_UreJ"/>
    <property type="match status" value="1"/>
</dbReference>
<dbReference type="RefSeq" id="WP_209337035.1">
    <property type="nucleotide sequence ID" value="NZ_JAGIYY010000010.1"/>
</dbReference>
<sequence>MTLRIGRAAAFLAAAVFAAPAYAHHAMDGEMPSTFFQGFVSGLAHPVIGIDHLAFIVAAGLIAAVTRMGIAAPIAFVVASLAGVLLHLGAFDLPAVELLIALSALGAGAALALARTGAGRSVWLVAFAGAGIVHGYAFGESIVGAEQTPLIAYLAGLAIIQSALAVSVAGLASSRSWLPADLQPRLAGAAAFGVGLTALVGNLAG</sequence>
<feature type="transmembrane region" description="Helical" evidence="1">
    <location>
        <begin position="150"/>
        <end position="174"/>
    </location>
</feature>
<keyword evidence="1" id="KW-0472">Membrane</keyword>
<dbReference type="AlphaFoldDB" id="A0A8J7R4H6"/>
<organism evidence="3 4">
    <name type="scientific">Tianweitania sediminis</name>
    <dbReference type="NCBI Taxonomy" id="1502156"/>
    <lineage>
        <taxon>Bacteria</taxon>
        <taxon>Pseudomonadati</taxon>
        <taxon>Pseudomonadota</taxon>
        <taxon>Alphaproteobacteria</taxon>
        <taxon>Hyphomicrobiales</taxon>
        <taxon>Phyllobacteriaceae</taxon>
        <taxon>Tianweitania</taxon>
    </lineage>
</organism>
<reference evidence="3" key="1">
    <citation type="submission" date="2021-03" db="EMBL/GenBank/DDBJ databases">
        <title>Genome sequencing and assembly of Tianweitania sediminis.</title>
        <authorList>
            <person name="Chhetri G."/>
        </authorList>
    </citation>
    <scope>NUCLEOTIDE SEQUENCE</scope>
    <source>
        <strain evidence="3">Z8</strain>
    </source>
</reference>
<comment type="caution">
    <text evidence="3">The sequence shown here is derived from an EMBL/GenBank/DDBJ whole genome shotgun (WGS) entry which is preliminary data.</text>
</comment>
<keyword evidence="1" id="KW-0812">Transmembrane</keyword>
<feature type="chain" id="PRO_5035314103" evidence="2">
    <location>
        <begin position="24"/>
        <end position="205"/>
    </location>
</feature>
<feature type="signal peptide" evidence="2">
    <location>
        <begin position="1"/>
        <end position="23"/>
    </location>
</feature>
<keyword evidence="1" id="KW-1133">Transmembrane helix</keyword>
<keyword evidence="2" id="KW-0732">Signal</keyword>
<feature type="transmembrane region" description="Helical" evidence="1">
    <location>
        <begin position="95"/>
        <end position="114"/>
    </location>
</feature>
<evidence type="ECO:0000256" key="1">
    <source>
        <dbReference type="SAM" id="Phobius"/>
    </source>
</evidence>
<protein>
    <submittedName>
        <fullName evidence="3">HupE/UreJ family protein</fullName>
    </submittedName>
</protein>
<proteinExistence type="predicted"/>
<dbReference type="Proteomes" id="UP000666240">
    <property type="component" value="Unassembled WGS sequence"/>
</dbReference>
<name>A0A8J7R4H6_9HYPH</name>